<dbReference type="PRINTS" id="PR00793">
    <property type="entry name" value="PROAMNOPTASE"/>
</dbReference>
<dbReference type="InterPro" id="IPR000073">
    <property type="entry name" value="AB_hydrolase_1"/>
</dbReference>
<dbReference type="InterPro" id="IPR051601">
    <property type="entry name" value="Serine_prot/Carboxylest_S33"/>
</dbReference>
<dbReference type="Proteomes" id="UP000315759">
    <property type="component" value="Unassembled WGS sequence"/>
</dbReference>
<keyword evidence="2 4" id="KW-0378">Hydrolase</keyword>
<dbReference type="GO" id="GO:0004177">
    <property type="term" value="F:aminopeptidase activity"/>
    <property type="evidence" value="ECO:0007669"/>
    <property type="project" value="UniProtKB-EC"/>
</dbReference>
<dbReference type="Gene3D" id="3.40.50.1820">
    <property type="entry name" value="alpha/beta hydrolase"/>
    <property type="match status" value="1"/>
</dbReference>
<dbReference type="SUPFAM" id="SSF53474">
    <property type="entry name" value="alpha/beta-Hydrolases"/>
    <property type="match status" value="1"/>
</dbReference>
<dbReference type="InterPro" id="IPR029058">
    <property type="entry name" value="AB_hydrolase_fold"/>
</dbReference>
<dbReference type="RefSeq" id="WP_142551351.1">
    <property type="nucleotide sequence ID" value="NZ_VIFX01000006.1"/>
</dbReference>
<dbReference type="GO" id="GO:0006508">
    <property type="term" value="P:proteolysis"/>
    <property type="evidence" value="ECO:0007669"/>
    <property type="project" value="InterPro"/>
</dbReference>
<keyword evidence="5" id="KW-1185">Reference proteome</keyword>
<organism evidence="4 5">
    <name type="scientific">Mycolicibacterium hodleri</name>
    <dbReference type="NCBI Taxonomy" id="49897"/>
    <lineage>
        <taxon>Bacteria</taxon>
        <taxon>Bacillati</taxon>
        <taxon>Actinomycetota</taxon>
        <taxon>Actinomycetes</taxon>
        <taxon>Mycobacteriales</taxon>
        <taxon>Mycobacteriaceae</taxon>
        <taxon>Mycolicibacterium</taxon>
    </lineage>
</organism>
<dbReference type="EMBL" id="VIFX01000006">
    <property type="protein sequence ID" value="TQR87494.1"/>
    <property type="molecule type" value="Genomic_DNA"/>
</dbReference>
<evidence type="ECO:0000259" key="3">
    <source>
        <dbReference type="Pfam" id="PF00561"/>
    </source>
</evidence>
<evidence type="ECO:0000313" key="4">
    <source>
        <dbReference type="EMBL" id="TQR87494.1"/>
    </source>
</evidence>
<evidence type="ECO:0000256" key="1">
    <source>
        <dbReference type="ARBA" id="ARBA00010088"/>
    </source>
</evidence>
<evidence type="ECO:0000256" key="2">
    <source>
        <dbReference type="ARBA" id="ARBA00022801"/>
    </source>
</evidence>
<dbReference type="AlphaFoldDB" id="A0A544W5I1"/>
<reference evidence="4 5" key="1">
    <citation type="submission" date="2018-10" db="EMBL/GenBank/DDBJ databases">
        <title>Draft genome of Mycobacterium hodleri strain B.</title>
        <authorList>
            <person name="Amande T.J."/>
            <person name="Mcgenity T.J."/>
        </authorList>
    </citation>
    <scope>NUCLEOTIDE SEQUENCE [LARGE SCALE GENOMIC DNA]</scope>
    <source>
        <strain evidence="4 5">B</strain>
    </source>
</reference>
<name>A0A544W5I1_9MYCO</name>
<dbReference type="InterPro" id="IPR002410">
    <property type="entry name" value="Peptidase_S33"/>
</dbReference>
<protein>
    <submittedName>
        <fullName evidence="4">Alpha/beta hydrolase</fullName>
    </submittedName>
</protein>
<comment type="caution">
    <text evidence="4">The sequence shown here is derived from an EMBL/GenBank/DDBJ whole genome shotgun (WGS) entry which is preliminary data.</text>
</comment>
<dbReference type="PANTHER" id="PTHR43248:SF2">
    <property type="entry name" value="PROLYL AMINOPEPTIDASE"/>
    <property type="match status" value="1"/>
</dbReference>
<proteinExistence type="inferred from homology"/>
<dbReference type="Pfam" id="PF00561">
    <property type="entry name" value="Abhydrolase_1"/>
    <property type="match status" value="1"/>
</dbReference>
<sequence>MGIDRMVVTNHRIEVPLDWSDPTGPQISVHAREVVAAEHADDASRPPIVWFQGGPGHEVAFPDHRGSWLEQLLTRYRVVLLDQRGTGLSTPLDARALPIADPTRLGDYLRHFRQDSIVRDADRLRATLYGPDTDWYVFGQSFGGFCSLTYLSHLPDHLRGVIITGGFAPVLRETEEICARLFSQVASRNADYYARFPDDAPRVRRIVDHLETADDVDGHGQRLTARRFLTLGNLLGQQHGAAELHGILERAANDLEQLGMLSGTVHERVASMMSPATNPIYTVLQEAIYSNGPATRWAAERARRADACFALDAQPAPYFTGEAVFPWMLDELPELTPLRDVANALAEHENWPPLYDVARLEANTVPVVGTVYWDDAYVERTMALETVSMLGNCSPWITNEFEHGAYRHEPQRVADRLFAMLDDLTARG</sequence>
<gene>
    <name evidence="4" type="ORF">D8S82_06885</name>
</gene>
<comment type="similarity">
    <text evidence="1">Belongs to the peptidase S33 family.</text>
</comment>
<feature type="domain" description="AB hydrolase-1" evidence="3">
    <location>
        <begin position="46"/>
        <end position="187"/>
    </location>
</feature>
<dbReference type="PANTHER" id="PTHR43248">
    <property type="entry name" value="2-SUCCINYL-6-HYDROXY-2,4-CYCLOHEXADIENE-1-CARBOXYLATE SYNTHASE"/>
    <property type="match status" value="1"/>
</dbReference>
<evidence type="ECO:0000313" key="5">
    <source>
        <dbReference type="Proteomes" id="UP000315759"/>
    </source>
</evidence>
<accession>A0A544W5I1</accession>